<dbReference type="STRING" id="44252.DJ90_2510"/>
<name>A0A090ZLR1_PAEMA</name>
<dbReference type="AlphaFoldDB" id="A0A090ZLR1"/>
<proteinExistence type="predicted"/>
<keyword evidence="2" id="KW-1185">Reference proteome</keyword>
<dbReference type="EMBL" id="JMQA01000012">
    <property type="protein sequence ID" value="KFN11190.1"/>
    <property type="molecule type" value="Genomic_DNA"/>
</dbReference>
<reference evidence="1 2" key="1">
    <citation type="submission" date="2014-04" db="EMBL/GenBank/DDBJ databases">
        <authorList>
            <person name="Bishop-Lilly K.A."/>
            <person name="Broomall S.M."/>
            <person name="Chain P.S."/>
            <person name="Chertkov O."/>
            <person name="Coyne S.R."/>
            <person name="Daligault H.E."/>
            <person name="Davenport K.W."/>
            <person name="Erkkila T."/>
            <person name="Frey K.G."/>
            <person name="Gibbons H.S."/>
            <person name="Gu W."/>
            <person name="Jaissle J."/>
            <person name="Johnson S.L."/>
            <person name="Koroleva G.I."/>
            <person name="Ladner J.T."/>
            <person name="Lo C.-C."/>
            <person name="Minogue T.D."/>
            <person name="Munk C."/>
            <person name="Palacios G.F."/>
            <person name="Redden C.L."/>
            <person name="Rosenzweig C.N."/>
            <person name="Scholz M.B."/>
            <person name="Teshima H."/>
            <person name="Xu Y."/>
        </authorList>
    </citation>
    <scope>NUCLEOTIDE SEQUENCE [LARGE SCALE GENOMIC DNA]</scope>
    <source>
        <strain evidence="1 2">8244</strain>
    </source>
</reference>
<gene>
    <name evidence="1" type="ORF">DJ90_2510</name>
</gene>
<accession>A0A090ZLR1</accession>
<sequence>MVVYDYLNVTRDYGKSWVSYRIPTDEMYRIHYVNPTRLKTSNT</sequence>
<comment type="caution">
    <text evidence="1">The sequence shown here is derived from an EMBL/GenBank/DDBJ whole genome shotgun (WGS) entry which is preliminary data.</text>
</comment>
<organism evidence="1 2">
    <name type="scientific">Paenibacillus macerans</name>
    <name type="common">Bacillus macerans</name>
    <dbReference type="NCBI Taxonomy" id="44252"/>
    <lineage>
        <taxon>Bacteria</taxon>
        <taxon>Bacillati</taxon>
        <taxon>Bacillota</taxon>
        <taxon>Bacilli</taxon>
        <taxon>Bacillales</taxon>
        <taxon>Paenibacillaceae</taxon>
        <taxon>Paenibacillus</taxon>
    </lineage>
</organism>
<protein>
    <submittedName>
        <fullName evidence="1">Uncharacterized protein</fullName>
    </submittedName>
</protein>
<dbReference type="Proteomes" id="UP000029278">
    <property type="component" value="Unassembled WGS sequence"/>
</dbReference>
<dbReference type="HOGENOM" id="CLU_3236970_0_0_9"/>
<dbReference type="PATRIC" id="fig|44252.3.peg.872"/>
<evidence type="ECO:0000313" key="2">
    <source>
        <dbReference type="Proteomes" id="UP000029278"/>
    </source>
</evidence>
<evidence type="ECO:0000313" key="1">
    <source>
        <dbReference type="EMBL" id="KFN11190.1"/>
    </source>
</evidence>